<evidence type="ECO:0000256" key="1">
    <source>
        <dbReference type="ARBA" id="ARBA00010928"/>
    </source>
</evidence>
<organism evidence="5 6">
    <name type="scientific">Chitinimonas taiwanensis DSM 18899</name>
    <dbReference type="NCBI Taxonomy" id="1121279"/>
    <lineage>
        <taxon>Bacteria</taxon>
        <taxon>Pseudomonadati</taxon>
        <taxon>Pseudomonadota</taxon>
        <taxon>Betaproteobacteria</taxon>
        <taxon>Neisseriales</taxon>
        <taxon>Chitinibacteraceae</taxon>
        <taxon>Chitinimonas</taxon>
    </lineage>
</organism>
<dbReference type="AlphaFoldDB" id="A0A1K2HCM6"/>
<dbReference type="RefSeq" id="WP_072427734.1">
    <property type="nucleotide sequence ID" value="NZ_FPKR01000004.1"/>
</dbReference>
<dbReference type="InterPro" id="IPR036291">
    <property type="entry name" value="NAD(P)-bd_dom_sf"/>
</dbReference>
<evidence type="ECO:0000256" key="2">
    <source>
        <dbReference type="ARBA" id="ARBA00023002"/>
    </source>
</evidence>
<dbReference type="InterPro" id="IPR000683">
    <property type="entry name" value="Gfo/Idh/MocA-like_OxRdtase_N"/>
</dbReference>
<evidence type="ECO:0000313" key="5">
    <source>
        <dbReference type="EMBL" id="SFZ74297.1"/>
    </source>
</evidence>
<name>A0A1K2HCM6_9NEIS</name>
<evidence type="ECO:0000313" key="6">
    <source>
        <dbReference type="Proteomes" id="UP000186513"/>
    </source>
</evidence>
<dbReference type="NCBIfam" id="NF008607">
    <property type="entry name" value="PRK11579.1"/>
    <property type="match status" value="1"/>
</dbReference>
<dbReference type="EMBL" id="FPKR01000004">
    <property type="protein sequence ID" value="SFZ74297.1"/>
    <property type="molecule type" value="Genomic_DNA"/>
</dbReference>
<reference evidence="5 6" key="1">
    <citation type="submission" date="2016-11" db="EMBL/GenBank/DDBJ databases">
        <authorList>
            <person name="Jaros S."/>
            <person name="Januszkiewicz K."/>
            <person name="Wedrychowicz H."/>
        </authorList>
    </citation>
    <scope>NUCLEOTIDE SEQUENCE [LARGE SCALE GENOMIC DNA]</scope>
    <source>
        <strain evidence="5 6">DSM 18899</strain>
    </source>
</reference>
<protein>
    <submittedName>
        <fullName evidence="5">Predicted dehydrogenase</fullName>
    </submittedName>
</protein>
<evidence type="ECO:0000259" key="3">
    <source>
        <dbReference type="Pfam" id="PF01408"/>
    </source>
</evidence>
<dbReference type="Proteomes" id="UP000186513">
    <property type="component" value="Unassembled WGS sequence"/>
</dbReference>
<comment type="similarity">
    <text evidence="1">Belongs to the Gfo/Idh/MocA family.</text>
</comment>
<dbReference type="InterPro" id="IPR051317">
    <property type="entry name" value="Gfo/Idh/MocA_oxidoreduct"/>
</dbReference>
<evidence type="ECO:0000259" key="4">
    <source>
        <dbReference type="Pfam" id="PF02894"/>
    </source>
</evidence>
<gene>
    <name evidence="5" type="ORF">SAMN02745887_01201</name>
</gene>
<sequence>MSEPLRVGLVGYGYAGRTFHAPLIAHTAGMQLAAVASSQVGAVQADYPAALLCDTPESLFARADIDLVVLATPNASHYPLARAALRAGKHVVVDKPFTLTVQEAEALHAAASQTDRLLSVFHNRRWDSDFLLIKQLLAQGTLGRITAFESHFDRFRPQVRKRWREAAVPGAGIWFDLGPHLIDQTLQLFGMPEAIQADIHARREGAEAADDALAVLHYQGMRVLLGASCLMAGGSARFLLAGTEGSLRIDGLDSQEDQLKAGLRPGAAGWAQDSRQATLYDVGGARNLSLPNGQYSHYYAAVAAALRGEAPNPVPASEALAVMRIIEAGMASSAQGARIALG</sequence>
<dbReference type="PANTHER" id="PTHR43708:SF5">
    <property type="entry name" value="CONSERVED EXPRESSED OXIDOREDUCTASE (EUROFUNG)-RELATED"/>
    <property type="match status" value="1"/>
</dbReference>
<dbReference type="Gene3D" id="3.40.50.720">
    <property type="entry name" value="NAD(P)-binding Rossmann-like Domain"/>
    <property type="match status" value="1"/>
</dbReference>
<feature type="domain" description="Gfo/Idh/MocA-like oxidoreductase N-terminal" evidence="3">
    <location>
        <begin position="5"/>
        <end position="122"/>
    </location>
</feature>
<proteinExistence type="inferred from homology"/>
<dbReference type="GO" id="GO:0016491">
    <property type="term" value="F:oxidoreductase activity"/>
    <property type="evidence" value="ECO:0007669"/>
    <property type="project" value="UniProtKB-KW"/>
</dbReference>
<dbReference type="InterPro" id="IPR004104">
    <property type="entry name" value="Gfo/Idh/MocA-like_OxRdtase_C"/>
</dbReference>
<dbReference type="Pfam" id="PF01408">
    <property type="entry name" value="GFO_IDH_MocA"/>
    <property type="match status" value="1"/>
</dbReference>
<feature type="domain" description="Gfo/Idh/MocA-like oxidoreductase C-terminal" evidence="4">
    <location>
        <begin position="134"/>
        <end position="341"/>
    </location>
</feature>
<keyword evidence="2" id="KW-0560">Oxidoreductase</keyword>
<dbReference type="STRING" id="1121279.SAMN02745887_01201"/>
<dbReference type="PANTHER" id="PTHR43708">
    <property type="entry name" value="CONSERVED EXPRESSED OXIDOREDUCTASE (EUROFUNG)"/>
    <property type="match status" value="1"/>
</dbReference>
<keyword evidence="6" id="KW-1185">Reference proteome</keyword>
<dbReference type="Pfam" id="PF02894">
    <property type="entry name" value="GFO_IDH_MocA_C"/>
    <property type="match status" value="1"/>
</dbReference>
<accession>A0A1K2HCM6</accession>
<dbReference type="OrthoDB" id="9774191at2"/>
<dbReference type="SUPFAM" id="SSF51735">
    <property type="entry name" value="NAD(P)-binding Rossmann-fold domains"/>
    <property type="match status" value="1"/>
</dbReference>
<dbReference type="Gene3D" id="3.30.360.10">
    <property type="entry name" value="Dihydrodipicolinate Reductase, domain 2"/>
    <property type="match status" value="1"/>
</dbReference>
<dbReference type="GO" id="GO:0000166">
    <property type="term" value="F:nucleotide binding"/>
    <property type="evidence" value="ECO:0007669"/>
    <property type="project" value="InterPro"/>
</dbReference>